<evidence type="ECO:0000256" key="1">
    <source>
        <dbReference type="SAM" id="MobiDB-lite"/>
    </source>
</evidence>
<protein>
    <submittedName>
        <fullName evidence="3">Uncharacterized protein</fullName>
    </submittedName>
</protein>
<reference evidence="3 4" key="1">
    <citation type="submission" date="2016-10" db="EMBL/GenBank/DDBJ databases">
        <authorList>
            <person name="de Groot N.N."/>
        </authorList>
    </citation>
    <scope>NUCLEOTIDE SEQUENCE [LARGE SCALE GENOMIC DNA]</scope>
    <source>
        <strain evidence="3 4">AR40</strain>
    </source>
</reference>
<sequence length="190" mass="20233">MKLKLVAVLLSAVVCFSIVGCSKTGSDTNSDAENAEVVSDDQVEDETGDNASAPVTYESTDERADTTLSNGTIEISLYDDTDEVLAKLGETDKEDEFGNLVYDDFSIQLFGEGDNKELSGIFTYSENVKTSKGISVGDSYDDVKAAYGTPSFESDDAGYITANYIISGFTLGFTIENDVVTSISFTAGMG</sequence>
<keyword evidence="2" id="KW-0732">Signal</keyword>
<dbReference type="EMBL" id="FOGJ01000012">
    <property type="protein sequence ID" value="SER83062.1"/>
    <property type="molecule type" value="Genomic_DNA"/>
</dbReference>
<evidence type="ECO:0000256" key="2">
    <source>
        <dbReference type="SAM" id="SignalP"/>
    </source>
</evidence>
<dbReference type="PROSITE" id="PS51257">
    <property type="entry name" value="PROKAR_LIPOPROTEIN"/>
    <property type="match status" value="1"/>
</dbReference>
<evidence type="ECO:0000313" key="4">
    <source>
        <dbReference type="Proteomes" id="UP000182584"/>
    </source>
</evidence>
<feature type="compositionally biased region" description="Acidic residues" evidence="1">
    <location>
        <begin position="38"/>
        <end position="48"/>
    </location>
</feature>
<proteinExistence type="predicted"/>
<dbReference type="RefSeq" id="WP_074756094.1">
    <property type="nucleotide sequence ID" value="NZ_FOGJ01000012.1"/>
</dbReference>
<feature type="chain" id="PRO_5038860351" evidence="2">
    <location>
        <begin position="21"/>
        <end position="190"/>
    </location>
</feature>
<feature type="region of interest" description="Disordered" evidence="1">
    <location>
        <begin position="25"/>
        <end position="64"/>
    </location>
</feature>
<dbReference type="AlphaFoldDB" id="A0A1H9SDI1"/>
<accession>A0A1H9SDI1</accession>
<gene>
    <name evidence="3" type="ORF">SAMN04487884_1122</name>
</gene>
<dbReference type="Proteomes" id="UP000182584">
    <property type="component" value="Unassembled WGS sequence"/>
</dbReference>
<dbReference type="OrthoDB" id="2005616at2"/>
<organism evidence="3 4">
    <name type="scientific">Butyrivibrio fibrisolvens</name>
    <dbReference type="NCBI Taxonomy" id="831"/>
    <lineage>
        <taxon>Bacteria</taxon>
        <taxon>Bacillati</taxon>
        <taxon>Bacillota</taxon>
        <taxon>Clostridia</taxon>
        <taxon>Lachnospirales</taxon>
        <taxon>Lachnospiraceae</taxon>
        <taxon>Butyrivibrio</taxon>
    </lineage>
</organism>
<feature type="signal peptide" evidence="2">
    <location>
        <begin position="1"/>
        <end position="20"/>
    </location>
</feature>
<evidence type="ECO:0000313" key="3">
    <source>
        <dbReference type="EMBL" id="SER83062.1"/>
    </source>
</evidence>
<name>A0A1H9SDI1_BUTFI</name>